<dbReference type="Proteomes" id="UP000229340">
    <property type="component" value="Plasmid pNP7-1"/>
</dbReference>
<accession>A0A2D2LX00</accession>
<name>A0A2D2LX00_FAUOS</name>
<evidence type="ECO:0000313" key="2">
    <source>
        <dbReference type="Proteomes" id="UP000229340"/>
    </source>
</evidence>
<dbReference type="AlphaFoldDB" id="A0A2D2LX00"/>
<reference evidence="2" key="1">
    <citation type="submission" date="2017-10" db="EMBL/GenBank/DDBJ databases">
        <title>Complete genome sequence of Moraxella osloensis NP7 isolated from human skin.</title>
        <authorList>
            <person name="Lee K."/>
            <person name="Lim J.Y."/>
            <person name="Hwang I."/>
        </authorList>
    </citation>
    <scope>NUCLEOTIDE SEQUENCE [LARGE SCALE GENOMIC DNA]</scope>
    <source>
        <strain evidence="2">NP7</strain>
        <plasmid evidence="2">pnp7-1</plasmid>
    </source>
</reference>
<geneLocation type="plasmid" evidence="2">
    <name>pnp7-1</name>
</geneLocation>
<gene>
    <name evidence="1" type="ORF">NP7_09285</name>
</gene>
<keyword evidence="1" id="KW-0614">Plasmid</keyword>
<dbReference type="EMBL" id="CP024444">
    <property type="protein sequence ID" value="ATR79554.1"/>
    <property type="molecule type" value="Genomic_DNA"/>
</dbReference>
<organism evidence="1 2">
    <name type="scientific">Faucicola osloensis</name>
    <name type="common">Moraxella osloensis</name>
    <dbReference type="NCBI Taxonomy" id="34062"/>
    <lineage>
        <taxon>Bacteria</taxon>
        <taxon>Pseudomonadati</taxon>
        <taxon>Pseudomonadota</taxon>
        <taxon>Gammaproteobacteria</taxon>
        <taxon>Moraxellales</taxon>
        <taxon>Moraxellaceae</taxon>
        <taxon>Faucicola</taxon>
    </lineage>
</organism>
<proteinExistence type="predicted"/>
<evidence type="ECO:0000313" key="1">
    <source>
        <dbReference type="EMBL" id="ATR79554.1"/>
    </source>
</evidence>
<protein>
    <submittedName>
        <fullName evidence="1">Uncharacterized protein</fullName>
    </submittedName>
</protein>
<sequence>MYTFQIYLLFSYTYKHKRIDHEKYLYTFAQSGMLPDKNCLIYCAGTLNTENNLFKFEHDFGSI</sequence>